<dbReference type="HAMAP" id="MF_00865">
    <property type="entry name" value="RNApol_arch_Rpo7"/>
    <property type="match status" value="1"/>
</dbReference>
<evidence type="ECO:0000259" key="5">
    <source>
        <dbReference type="PROSITE" id="PS50126"/>
    </source>
</evidence>
<dbReference type="GO" id="GO:0005737">
    <property type="term" value="C:cytoplasm"/>
    <property type="evidence" value="ECO:0007669"/>
    <property type="project" value="UniProtKB-SubCell"/>
</dbReference>
<dbReference type="Gene3D" id="2.40.50.140">
    <property type="entry name" value="Nucleic acid-binding proteins"/>
    <property type="match status" value="1"/>
</dbReference>
<accession>A0A166BBZ6</accession>
<dbReference type="EMBL" id="LWMV01000155">
    <property type="protein sequence ID" value="KZX13131.1"/>
    <property type="molecule type" value="Genomic_DNA"/>
</dbReference>
<dbReference type="STRING" id="49547.MBCUR_07420"/>
<evidence type="ECO:0000313" key="7">
    <source>
        <dbReference type="Proteomes" id="UP000077245"/>
    </source>
</evidence>
<sequence>MYYLSQIEDTVRIPPYSFEDPLEDVAIEQLNEKYNGAFDKSLGLLVNVSEILDIGDGNIIMGDGASYHKVIFSAIFFKPELHEIIYGEVMEIADFGAFIRIGPMDGLVHVSQVTDDYINYDAKRGALLGKESKKSLEEGNLVKARIVAVSLKGDSTKEAKIGLTMRQNGLGRLEWIEEAKNKNKKK</sequence>
<dbReference type="InterPro" id="IPR045113">
    <property type="entry name" value="Rpb7-like"/>
</dbReference>
<dbReference type="Pfam" id="PF00575">
    <property type="entry name" value="S1"/>
    <property type="match status" value="1"/>
</dbReference>
<dbReference type="InterPro" id="IPR004519">
    <property type="entry name" value="RNAP_E/RPC8"/>
</dbReference>
<dbReference type="SUPFAM" id="SSF50249">
    <property type="entry name" value="Nucleic acid-binding proteins"/>
    <property type="match status" value="1"/>
</dbReference>
<dbReference type="GO" id="GO:0003899">
    <property type="term" value="F:DNA-directed RNA polymerase activity"/>
    <property type="evidence" value="ECO:0007669"/>
    <property type="project" value="UniProtKB-UniRule"/>
</dbReference>
<dbReference type="NCBIfam" id="TIGR00448">
    <property type="entry name" value="rpoE"/>
    <property type="match status" value="1"/>
</dbReference>
<evidence type="ECO:0000256" key="1">
    <source>
        <dbReference type="ARBA" id="ARBA00009307"/>
    </source>
</evidence>
<dbReference type="CDD" id="cd04460">
    <property type="entry name" value="S1_RpoE"/>
    <property type="match status" value="1"/>
</dbReference>
<dbReference type="Pfam" id="PF03876">
    <property type="entry name" value="SHS2_Rpb7-N"/>
    <property type="match status" value="1"/>
</dbReference>
<comment type="catalytic activity">
    <reaction evidence="4">
        <text>RNA(n) + a ribonucleoside 5'-triphosphate = RNA(n+1) + diphosphate</text>
        <dbReference type="Rhea" id="RHEA:21248"/>
        <dbReference type="Rhea" id="RHEA-COMP:14527"/>
        <dbReference type="Rhea" id="RHEA-COMP:17342"/>
        <dbReference type="ChEBI" id="CHEBI:33019"/>
        <dbReference type="ChEBI" id="CHEBI:61557"/>
        <dbReference type="ChEBI" id="CHEBI:140395"/>
        <dbReference type="EC" id="2.7.7.6"/>
    </reaction>
</comment>
<keyword evidence="4" id="KW-0963">Cytoplasm</keyword>
<dbReference type="OrthoDB" id="7927at2157"/>
<dbReference type="SUPFAM" id="SSF88798">
    <property type="entry name" value="N-terminal, heterodimerisation domain of RBP7 (RpoE)"/>
    <property type="match status" value="1"/>
</dbReference>
<dbReference type="PANTHER" id="PTHR12709:SF4">
    <property type="entry name" value="DNA-DIRECTED RNA POLYMERASE II SUBUNIT RPB7"/>
    <property type="match status" value="1"/>
</dbReference>
<dbReference type="PROSITE" id="PS50126">
    <property type="entry name" value="S1"/>
    <property type="match status" value="1"/>
</dbReference>
<name>A0A166BBZ6_9EURY</name>
<keyword evidence="2 4" id="KW-0240">DNA-directed RNA polymerase</keyword>
<dbReference type="AlphaFoldDB" id="A0A166BBZ6"/>
<keyword evidence="6" id="KW-0689">Ribosomal protein</keyword>
<dbReference type="RefSeq" id="WP_067090370.1">
    <property type="nucleotide sequence ID" value="NZ_LWMV01000155.1"/>
</dbReference>
<dbReference type="SMART" id="SM00316">
    <property type="entry name" value="S1"/>
    <property type="match status" value="1"/>
</dbReference>
<comment type="caution">
    <text evidence="6">The sequence shown here is derived from an EMBL/GenBank/DDBJ whole genome shotgun (WGS) entry which is preliminary data.</text>
</comment>
<keyword evidence="4" id="KW-0808">Transferase</keyword>
<dbReference type="NCBIfam" id="NF006333">
    <property type="entry name" value="PRK08563.1"/>
    <property type="match status" value="1"/>
</dbReference>
<protein>
    <recommendedName>
        <fullName evidence="4">DNA-directed RNA polymerase subunit Rpo7</fullName>
        <ecNumber evidence="4">2.7.7.6</ecNumber>
    </recommendedName>
    <alternativeName>
        <fullName evidence="4">DNA-directed RNA polymerase subunit E</fullName>
    </alternativeName>
</protein>
<keyword evidence="3 4" id="KW-0804">Transcription</keyword>
<dbReference type="GO" id="GO:0000428">
    <property type="term" value="C:DNA-directed RNA polymerase complex"/>
    <property type="evidence" value="ECO:0007669"/>
    <property type="project" value="UniProtKB-KW"/>
</dbReference>
<evidence type="ECO:0000313" key="6">
    <source>
        <dbReference type="EMBL" id="KZX13131.1"/>
    </source>
</evidence>
<dbReference type="InterPro" id="IPR046399">
    <property type="entry name" value="RNApol_Rpo7"/>
</dbReference>
<comment type="subunit">
    <text evidence="4">Part of the RNA polymerase complex. Forms a stalk with Rpo4 that extends from the main structure.</text>
</comment>
<dbReference type="PATRIC" id="fig|49547.3.peg.805"/>
<evidence type="ECO:0000256" key="4">
    <source>
        <dbReference type="HAMAP-Rule" id="MF_00865"/>
    </source>
</evidence>
<evidence type="ECO:0000256" key="3">
    <source>
        <dbReference type="ARBA" id="ARBA00023163"/>
    </source>
</evidence>
<feature type="domain" description="S1 motif" evidence="5">
    <location>
        <begin position="82"/>
        <end position="166"/>
    </location>
</feature>
<comment type="domain">
    <text evidence="4">Forms 2 domains with an elongated structure; Rpo4 packs into the hinge region between the 2 domains.</text>
</comment>
<dbReference type="InterPro" id="IPR012340">
    <property type="entry name" value="NA-bd_OB-fold"/>
</dbReference>
<dbReference type="PANTHER" id="PTHR12709">
    <property type="entry name" value="DNA-DIRECTED RNA POLYMERASE II, III"/>
    <property type="match status" value="1"/>
</dbReference>
<organism evidence="6 7">
    <name type="scientific">Methanobrevibacter curvatus</name>
    <dbReference type="NCBI Taxonomy" id="49547"/>
    <lineage>
        <taxon>Archaea</taxon>
        <taxon>Methanobacteriati</taxon>
        <taxon>Methanobacteriota</taxon>
        <taxon>Methanomada group</taxon>
        <taxon>Methanobacteria</taxon>
        <taxon>Methanobacteriales</taxon>
        <taxon>Methanobacteriaceae</taxon>
        <taxon>Methanobrevibacter</taxon>
    </lineage>
</organism>
<comment type="subcellular location">
    <subcellularLocation>
        <location evidence="4">Cytoplasm</location>
    </subcellularLocation>
</comment>
<dbReference type="GO" id="GO:0006352">
    <property type="term" value="P:DNA-templated transcription initiation"/>
    <property type="evidence" value="ECO:0007669"/>
    <property type="project" value="InterPro"/>
</dbReference>
<reference evidence="6 7" key="1">
    <citation type="submission" date="2016-04" db="EMBL/GenBank/DDBJ databases">
        <title>Genome sequence of Methanobrevibacter curvatus DSM 11111.</title>
        <authorList>
            <person name="Poehlein A."/>
            <person name="Seedorf H."/>
            <person name="Daniel R."/>
        </authorList>
    </citation>
    <scope>NUCLEOTIDE SEQUENCE [LARGE SCALE GENOMIC DNA]</scope>
    <source>
        <strain evidence="6 7">DSM 11111</strain>
    </source>
</reference>
<comment type="function">
    <text evidence="4">DNA-dependent RNA polymerase (RNAP) catalyzes the transcription of DNA into RNA using the four ribonucleoside triphosphates as substrates.</text>
</comment>
<gene>
    <name evidence="6" type="primary">rps1</name>
    <name evidence="4" type="synonym">rpo7</name>
    <name evidence="4" type="synonym">rpoE</name>
    <name evidence="6" type="ORF">MBCUR_07420</name>
</gene>
<dbReference type="Proteomes" id="UP000077245">
    <property type="component" value="Unassembled WGS sequence"/>
</dbReference>
<dbReference type="GO" id="GO:0003677">
    <property type="term" value="F:DNA binding"/>
    <property type="evidence" value="ECO:0007669"/>
    <property type="project" value="InterPro"/>
</dbReference>
<dbReference type="GO" id="GO:0005840">
    <property type="term" value="C:ribosome"/>
    <property type="evidence" value="ECO:0007669"/>
    <property type="project" value="UniProtKB-KW"/>
</dbReference>
<dbReference type="Gene3D" id="3.30.1490.120">
    <property type="entry name" value="RNA polymerase Rpb7-like, N-terminal domain"/>
    <property type="match status" value="1"/>
</dbReference>
<comment type="similarity">
    <text evidence="1 4">Belongs to the eukaryotic RPB7/RPC8 RNA polymerase subunit family.</text>
</comment>
<keyword evidence="6" id="KW-0687">Ribonucleoprotein</keyword>
<dbReference type="CDD" id="cd04331">
    <property type="entry name" value="RNAP_E_N"/>
    <property type="match status" value="1"/>
</dbReference>
<proteinExistence type="inferred from homology"/>
<dbReference type="InterPro" id="IPR036898">
    <property type="entry name" value="RNA_pol_Rpb7-like_N_sf"/>
</dbReference>
<evidence type="ECO:0000256" key="2">
    <source>
        <dbReference type="ARBA" id="ARBA00022478"/>
    </source>
</evidence>
<dbReference type="InterPro" id="IPR003029">
    <property type="entry name" value="S1_domain"/>
</dbReference>
<keyword evidence="7" id="KW-1185">Reference proteome</keyword>
<dbReference type="InterPro" id="IPR005576">
    <property type="entry name" value="Rpb7-like_N"/>
</dbReference>
<keyword evidence="4" id="KW-0548">Nucleotidyltransferase</keyword>
<dbReference type="EC" id="2.7.7.6" evidence="4"/>